<dbReference type="InterPro" id="IPR036397">
    <property type="entry name" value="RNaseH_sf"/>
</dbReference>
<dbReference type="InterPro" id="IPR014811">
    <property type="entry name" value="ArgoL1"/>
</dbReference>
<evidence type="ECO:0000259" key="4">
    <source>
        <dbReference type="PROSITE" id="PS50822"/>
    </source>
</evidence>
<dbReference type="PROSITE" id="PS50822">
    <property type="entry name" value="PIWI"/>
    <property type="match status" value="1"/>
</dbReference>
<dbReference type="InterPro" id="IPR015943">
    <property type="entry name" value="WD40/YVTN_repeat-like_dom_sf"/>
</dbReference>
<feature type="compositionally biased region" description="Polar residues" evidence="2">
    <location>
        <begin position="846"/>
        <end position="863"/>
    </location>
</feature>
<dbReference type="GO" id="GO:0003723">
    <property type="term" value="F:RNA binding"/>
    <property type="evidence" value="ECO:0007669"/>
    <property type="project" value="InterPro"/>
</dbReference>
<dbReference type="CDD" id="cd02846">
    <property type="entry name" value="PAZ_argonaute_like"/>
    <property type="match status" value="1"/>
</dbReference>
<feature type="region of interest" description="Disordered" evidence="2">
    <location>
        <begin position="1416"/>
        <end position="1436"/>
    </location>
</feature>
<dbReference type="InterPro" id="IPR045246">
    <property type="entry name" value="Piwi_ago-like"/>
</dbReference>
<dbReference type="Pfam" id="PF02170">
    <property type="entry name" value="PAZ"/>
    <property type="match status" value="1"/>
</dbReference>
<protein>
    <submittedName>
        <fullName evidence="5">Eukaryotic translation initiation factor 2C 2</fullName>
    </submittedName>
</protein>
<name>A0AAV9GAJ8_9PEZI</name>
<dbReference type="CDD" id="cd04657">
    <property type="entry name" value="Piwi_ago-like"/>
    <property type="match status" value="1"/>
</dbReference>
<dbReference type="Proteomes" id="UP001321760">
    <property type="component" value="Unassembled WGS sequence"/>
</dbReference>
<comment type="caution">
    <text evidence="5">The sequence shown here is derived from an EMBL/GenBank/DDBJ whole genome shotgun (WGS) entry which is preliminary data.</text>
</comment>
<dbReference type="EMBL" id="MU865970">
    <property type="protein sequence ID" value="KAK4444990.1"/>
    <property type="molecule type" value="Genomic_DNA"/>
</dbReference>
<evidence type="ECO:0000313" key="5">
    <source>
        <dbReference type="EMBL" id="KAK4444990.1"/>
    </source>
</evidence>
<dbReference type="GO" id="GO:0003743">
    <property type="term" value="F:translation initiation factor activity"/>
    <property type="evidence" value="ECO:0007669"/>
    <property type="project" value="UniProtKB-KW"/>
</dbReference>
<dbReference type="PANTHER" id="PTHR22891">
    <property type="entry name" value="EUKARYOTIC TRANSLATION INITIATION FACTOR 2C"/>
    <property type="match status" value="1"/>
</dbReference>
<accession>A0AAV9GAJ8</accession>
<dbReference type="PROSITE" id="PS50821">
    <property type="entry name" value="PAZ"/>
    <property type="match status" value="1"/>
</dbReference>
<feature type="domain" description="Piwi" evidence="4">
    <location>
        <begin position="545"/>
        <end position="836"/>
    </location>
</feature>
<dbReference type="Gene3D" id="3.40.50.2300">
    <property type="match status" value="1"/>
</dbReference>
<feature type="domain" description="PAZ" evidence="3">
    <location>
        <begin position="249"/>
        <end position="374"/>
    </location>
</feature>
<proteinExistence type="predicted"/>
<dbReference type="InterPro" id="IPR001680">
    <property type="entry name" value="WD40_rpt"/>
</dbReference>
<keyword evidence="5" id="KW-0396">Initiation factor</keyword>
<reference evidence="5" key="1">
    <citation type="journal article" date="2023" name="Mol. Phylogenet. Evol.">
        <title>Genome-scale phylogeny and comparative genomics of the fungal order Sordariales.</title>
        <authorList>
            <person name="Hensen N."/>
            <person name="Bonometti L."/>
            <person name="Westerberg I."/>
            <person name="Brannstrom I.O."/>
            <person name="Guillou S."/>
            <person name="Cros-Aarteil S."/>
            <person name="Calhoun S."/>
            <person name="Haridas S."/>
            <person name="Kuo A."/>
            <person name="Mondo S."/>
            <person name="Pangilinan J."/>
            <person name="Riley R."/>
            <person name="LaButti K."/>
            <person name="Andreopoulos B."/>
            <person name="Lipzen A."/>
            <person name="Chen C."/>
            <person name="Yan M."/>
            <person name="Daum C."/>
            <person name="Ng V."/>
            <person name="Clum A."/>
            <person name="Steindorff A."/>
            <person name="Ohm R.A."/>
            <person name="Martin F."/>
            <person name="Silar P."/>
            <person name="Natvig D.O."/>
            <person name="Lalanne C."/>
            <person name="Gautier V."/>
            <person name="Ament-Velasquez S.L."/>
            <person name="Kruys A."/>
            <person name="Hutchinson M.I."/>
            <person name="Powell A.J."/>
            <person name="Barry K."/>
            <person name="Miller A.N."/>
            <person name="Grigoriev I.V."/>
            <person name="Debuchy R."/>
            <person name="Gladieux P."/>
            <person name="Hiltunen Thoren M."/>
            <person name="Johannesson H."/>
        </authorList>
    </citation>
    <scope>NUCLEOTIDE SEQUENCE</scope>
    <source>
        <strain evidence="5">PSN243</strain>
    </source>
</reference>
<dbReference type="SMART" id="SM01163">
    <property type="entry name" value="DUF1785"/>
    <property type="match status" value="1"/>
</dbReference>
<dbReference type="PROSITE" id="PS50082">
    <property type="entry name" value="WD_REPEATS_2"/>
    <property type="match status" value="1"/>
</dbReference>
<evidence type="ECO:0000256" key="2">
    <source>
        <dbReference type="SAM" id="MobiDB-lite"/>
    </source>
</evidence>
<dbReference type="Pfam" id="PF08596">
    <property type="entry name" value="Lgl_C"/>
    <property type="match status" value="1"/>
</dbReference>
<feature type="region of interest" description="Disordered" evidence="2">
    <location>
        <begin position="1774"/>
        <end position="1794"/>
    </location>
</feature>
<organism evidence="5 6">
    <name type="scientific">Podospora aff. communis PSN243</name>
    <dbReference type="NCBI Taxonomy" id="3040156"/>
    <lineage>
        <taxon>Eukaryota</taxon>
        <taxon>Fungi</taxon>
        <taxon>Dikarya</taxon>
        <taxon>Ascomycota</taxon>
        <taxon>Pezizomycotina</taxon>
        <taxon>Sordariomycetes</taxon>
        <taxon>Sordariomycetidae</taxon>
        <taxon>Sordariales</taxon>
        <taxon>Podosporaceae</taxon>
        <taxon>Podospora</taxon>
    </lineage>
</organism>
<feature type="compositionally biased region" description="Polar residues" evidence="2">
    <location>
        <begin position="1420"/>
        <end position="1436"/>
    </location>
</feature>
<dbReference type="InterPro" id="IPR003165">
    <property type="entry name" value="Piwi"/>
</dbReference>
<dbReference type="SUPFAM" id="SSF101690">
    <property type="entry name" value="PAZ domain"/>
    <property type="match status" value="1"/>
</dbReference>
<dbReference type="Gene3D" id="2.170.260.10">
    <property type="entry name" value="paz domain"/>
    <property type="match status" value="1"/>
</dbReference>
<dbReference type="FunFam" id="2.130.10.10:FF:000848">
    <property type="entry name" value="SNARE-dependent exocytosis protein (Sro7), putative"/>
    <property type="match status" value="1"/>
</dbReference>
<dbReference type="InterPro" id="IPR003100">
    <property type="entry name" value="PAZ_dom"/>
</dbReference>
<dbReference type="SUPFAM" id="SSF53098">
    <property type="entry name" value="Ribonuclease H-like"/>
    <property type="match status" value="1"/>
</dbReference>
<dbReference type="InterPro" id="IPR036322">
    <property type="entry name" value="WD40_repeat_dom_sf"/>
</dbReference>
<dbReference type="InterPro" id="IPR032472">
    <property type="entry name" value="ArgoL2"/>
</dbReference>
<dbReference type="InterPro" id="IPR032474">
    <property type="entry name" value="Argonaute_N"/>
</dbReference>
<dbReference type="InterPro" id="IPR012337">
    <property type="entry name" value="RNaseH-like_sf"/>
</dbReference>
<evidence type="ECO:0000259" key="3">
    <source>
        <dbReference type="PROSITE" id="PS50821"/>
    </source>
</evidence>
<sequence length="1851" mass="205525">MSTVKTDPFEIPKHINRRIDLPPEAYAPRDNESKYEFPKRAGFNTSGTDIKVAVNQFRVLECANVDVFQYDVSLSPAPPHSVVYKKIWASKAAQAALGKHKGPWLHDGKALAWSTNNVERIIQKIDLGEEGGKPGRPSQMFTLNVTRVSKIRLEVLGQYLQGKMPWNTNVLECMNCLDHILRQGPSEKFKLIKRTLFNQESPSMRLGLFVEAVKGVYSAIRMTESVLSGGLGLGINVDVSNQSFWIGQPMLQLIRDFLANSFPNLRNIQNQDLSEYFKALKRLQRLRFVTTHNSKDPREYAIAKFTFDPVYEGSGANAKMMKFKQKTEDGKERIISVYEYYLERYGRKIGGWELPLIQTGKGGLFPIETCEVKRLNPYPFKLDPMQTQEMIKFAVQRPPQRKEHIMRSVALLNWGEDKYLRAFGMKISNTMPVVKAKLIKNPEISFKNKKCNPGTAGRWDLRGFQFAQPNTTPLKSWGLVVLQGSLEKPPAANFVAAFKKAYMSHGGKIDNDPMILEWPSAMAAKPILDKSYAAISSKFNQAPQIIFFVLRSKEAGYYENLKRVADCYYGVATQMLQALHARKAAPQYCSNLAMKVNSKLGGSTSVATTPLTPNTCFVGVDVSHGAPGQDKASIASMCLSMDKNATYYQGRVETNGWRVEILKKESIRRMLGPMIDAWVKQNQNFPQNLFYLRDGVAEGQFVHVLEHEIPHVKEILNAVWRRKFPNQNAPTKITVIVATKRHHIRFFPERGDKNGNPLPGTLVDREITHPFQYDFYLCSHVAIQGTARPVHYTVIKDEIKMKPDDLQRMIYHQCYQYCRSTTPVSLHPAVYYAHLAGNRGRPHEQAIQTTTESKAGGNTATSKNKPDPSPIVKMASFLRSKQAGVQNDLSAAVSPGLFAPDEQARYGINSQISCLAYDPVQSLLAVGTNESKYGPGKIYVFGQLRVQKWFSPPRPASIQHLSFVANRLISRDSRHELAVWDLNTGEQLAKYTYTQAVCTITDPMLDWVLVGLQNGDICTYDLDRERPALFRIPNFWRDRDPNARAVTLLGMQLHPRDIGQLLICYSHGAVIYSFKENAPVKFFEYQLPPGAPGGNSEGVSSLRKPRLTHAIWHPTGTFVLTAHVDGSLVVWDPKEGRVIAARSIYQTKVNEPTSKATPPKPIVPFTKISWCCKENPDDTGLLVAGGHARDDGENGLTFLELGVTPVYATSSWDILANHFEGKRRITLQTPPGAEVKDFCLIPRTSPHFAGAQDPIAIITMLSSGELVTMSFPSGYPISPTNMFHPSLTFVHPFVQKIAVSTLNRDRWLGMIEKRNQGEPILKGGAEAQRRRRWYDWRNIVQVAHADSTVRIWDAGYDDEIENPSQLQLDIARALNRYENVEITALDMAEMTGEFAAGTSAGEVVVYRWGGNKFFGRDEPSSSNSNPGGITDISSRTEPSLKEGLQPFILYEMMQGPISVVQISNVGFVGVGSEGGFFSIIDLRGPSIIYHGSTAEFAKQEKKSFLKGHSSSSAKDHPTAIEFGVMTLEGDNYSSIACFVGTDQGRVATFKLLPSNNGYSVKPAGVVAFSDKVISICPINADNGHAASATGPVVASLRDGRQVNGVLVVVTQTEIRVFKPATAKGASKSFDDQLCDVAMVTEIPQYGFALVALFGDRTTRAYTLPGLKELGRRSLPMLDASRTISASLTKTGDVFGWTGPSEIAVLPVWGTGKPLENSHDTLINPELAMPSRPTISNFQWISGTQYVSPTDLDLLIGGPDRPASKRMIAAAAAEKQLSAAPPGTTVRGGTSQEGWGDYLTRQINERTEKLNIMGDSVDNLQKSSSGWADDVNKYVKNQKRNMLLGGLKKSFM</sequence>
<evidence type="ECO:0000256" key="1">
    <source>
        <dbReference type="PROSITE-ProRule" id="PRU00221"/>
    </source>
</evidence>
<dbReference type="InterPro" id="IPR013905">
    <property type="entry name" value="Lgl_C_dom"/>
</dbReference>
<dbReference type="InterPro" id="IPR036085">
    <property type="entry name" value="PAZ_dom_sf"/>
</dbReference>
<gene>
    <name evidence="5" type="ORF">QBC34DRAFT_451592</name>
</gene>
<feature type="region of interest" description="Disordered" evidence="2">
    <location>
        <begin position="841"/>
        <end position="868"/>
    </location>
</feature>
<dbReference type="Pfam" id="PF16488">
    <property type="entry name" value="ArgoL2"/>
    <property type="match status" value="1"/>
</dbReference>
<reference evidence="5" key="2">
    <citation type="submission" date="2023-05" db="EMBL/GenBank/DDBJ databases">
        <authorList>
            <consortium name="Lawrence Berkeley National Laboratory"/>
            <person name="Steindorff A."/>
            <person name="Hensen N."/>
            <person name="Bonometti L."/>
            <person name="Westerberg I."/>
            <person name="Brannstrom I.O."/>
            <person name="Guillou S."/>
            <person name="Cros-Aarteil S."/>
            <person name="Calhoun S."/>
            <person name="Haridas S."/>
            <person name="Kuo A."/>
            <person name="Mondo S."/>
            <person name="Pangilinan J."/>
            <person name="Riley R."/>
            <person name="Labutti K."/>
            <person name="Andreopoulos B."/>
            <person name="Lipzen A."/>
            <person name="Chen C."/>
            <person name="Yanf M."/>
            <person name="Daum C."/>
            <person name="Ng V."/>
            <person name="Clum A."/>
            <person name="Ohm R."/>
            <person name="Martin F."/>
            <person name="Silar P."/>
            <person name="Natvig D."/>
            <person name="Lalanne C."/>
            <person name="Gautier V."/>
            <person name="Ament-Velasquez S.L."/>
            <person name="Kruys A."/>
            <person name="Hutchinson M.I."/>
            <person name="Powell A.J."/>
            <person name="Barry K."/>
            <person name="Miller A.N."/>
            <person name="Grigoriev I.V."/>
            <person name="Debuchy R."/>
            <person name="Gladieux P."/>
            <person name="Thoren M.H."/>
            <person name="Johannesson H."/>
        </authorList>
    </citation>
    <scope>NUCLEOTIDE SEQUENCE</scope>
    <source>
        <strain evidence="5">PSN243</strain>
    </source>
</reference>
<keyword evidence="5" id="KW-0648">Protein biosynthesis</keyword>
<dbReference type="Pfam" id="PF08699">
    <property type="entry name" value="ArgoL1"/>
    <property type="match status" value="1"/>
</dbReference>
<dbReference type="SMART" id="SM00950">
    <property type="entry name" value="Piwi"/>
    <property type="match status" value="1"/>
</dbReference>
<dbReference type="Pfam" id="PF16486">
    <property type="entry name" value="ArgoN"/>
    <property type="match status" value="1"/>
</dbReference>
<evidence type="ECO:0000313" key="6">
    <source>
        <dbReference type="Proteomes" id="UP001321760"/>
    </source>
</evidence>
<dbReference type="Gene3D" id="3.30.420.10">
    <property type="entry name" value="Ribonuclease H-like superfamily/Ribonuclease H"/>
    <property type="match status" value="1"/>
</dbReference>
<feature type="repeat" description="WD" evidence="1">
    <location>
        <begin position="1112"/>
        <end position="1141"/>
    </location>
</feature>
<dbReference type="SUPFAM" id="SSF50978">
    <property type="entry name" value="WD40 repeat-like"/>
    <property type="match status" value="2"/>
</dbReference>
<dbReference type="Pfam" id="PF02171">
    <property type="entry name" value="Piwi"/>
    <property type="match status" value="1"/>
</dbReference>
<keyword evidence="6" id="KW-1185">Reference proteome</keyword>
<dbReference type="Gene3D" id="2.130.10.10">
    <property type="entry name" value="YVTN repeat-like/Quinoprotein amine dehydrogenase"/>
    <property type="match status" value="1"/>
</dbReference>
<keyword evidence="1" id="KW-0853">WD repeat</keyword>